<gene>
    <name evidence="1" type="ORF">Mag101_11890</name>
</gene>
<proteinExistence type="predicted"/>
<organism evidence="1 2">
    <name type="scientific">Microbulbifer agarilyticus</name>
    <dbReference type="NCBI Taxonomy" id="260552"/>
    <lineage>
        <taxon>Bacteria</taxon>
        <taxon>Pseudomonadati</taxon>
        <taxon>Pseudomonadota</taxon>
        <taxon>Gammaproteobacteria</taxon>
        <taxon>Cellvibrionales</taxon>
        <taxon>Microbulbiferaceae</taxon>
        <taxon>Microbulbifer</taxon>
    </lineage>
</organism>
<name>A0A1Q2M6C3_9GAMM</name>
<dbReference type="KEGG" id="maga:Mag101_11890"/>
<reference evidence="1" key="1">
    <citation type="submission" date="2017-02" db="EMBL/GenBank/DDBJ databases">
        <title>Genome of Microbulbifer agarilyticus GP101.</title>
        <authorList>
            <person name="Jung J."/>
            <person name="Bae S.S."/>
            <person name="Baek K."/>
        </authorList>
    </citation>
    <scope>NUCLEOTIDE SEQUENCE [LARGE SCALE GENOMIC DNA]</scope>
    <source>
        <strain evidence="1">GP101</strain>
    </source>
</reference>
<keyword evidence="2" id="KW-1185">Reference proteome</keyword>
<dbReference type="STRING" id="260552.Mag101_11890"/>
<accession>A0A1Q2M6C3</accession>
<dbReference type="Proteomes" id="UP000188219">
    <property type="component" value="Chromosome"/>
</dbReference>
<dbReference type="OrthoDB" id="5737390at2"/>
<evidence type="ECO:0000313" key="2">
    <source>
        <dbReference type="Proteomes" id="UP000188219"/>
    </source>
</evidence>
<protein>
    <submittedName>
        <fullName evidence="1">Uncharacterized protein</fullName>
    </submittedName>
</protein>
<evidence type="ECO:0000313" key="1">
    <source>
        <dbReference type="EMBL" id="AQQ68264.1"/>
    </source>
</evidence>
<dbReference type="AlphaFoldDB" id="A0A1Q2M6C3"/>
<dbReference type="EMBL" id="CP019650">
    <property type="protein sequence ID" value="AQQ68264.1"/>
    <property type="molecule type" value="Genomic_DNA"/>
</dbReference>
<dbReference type="RefSeq" id="WP_077405203.1">
    <property type="nucleotide sequence ID" value="NZ_CP019650.1"/>
</dbReference>
<sequence length="117" mass="13419">MEYLITGISSFLIAFLAPYITQEYTNRKFHDIEKRIFRDLGDRIEITTSLGTWPFGPKTIRIRRESVELIQEAAVISLFLKNKGVIDLYFSGINSKEIAQEAGVVFPEAKRVVIPMH</sequence>